<dbReference type="AlphaFoldDB" id="A0A974E220"/>
<evidence type="ECO:0000256" key="1">
    <source>
        <dbReference type="SAM" id="Phobius"/>
    </source>
</evidence>
<reference evidence="3" key="1">
    <citation type="journal article" date="2016" name="Nature">
        <title>Genome evolution in the allotetraploid frog Xenopus laevis.</title>
        <authorList>
            <person name="Session A.M."/>
            <person name="Uno Y."/>
            <person name="Kwon T."/>
            <person name="Chapman J.A."/>
            <person name="Toyoda A."/>
            <person name="Takahashi S."/>
            <person name="Fukui A."/>
            <person name="Hikosaka A."/>
            <person name="Suzuki A."/>
            <person name="Kondo M."/>
            <person name="van Heeringen S.J."/>
            <person name="Quigley I."/>
            <person name="Heinz S."/>
            <person name="Ogino H."/>
            <person name="Ochi H."/>
            <person name="Hellsten U."/>
            <person name="Lyons J.B."/>
            <person name="Simakov O."/>
            <person name="Putnam N."/>
            <person name="Stites J."/>
            <person name="Kuroki Y."/>
            <person name="Tanaka T."/>
            <person name="Michiue T."/>
            <person name="Watanabe M."/>
            <person name="Bogdanovic O."/>
            <person name="Lister R."/>
            <person name="Georgiou G."/>
            <person name="Paranjpe S.S."/>
            <person name="van Kruijsbergen I."/>
            <person name="Shu S."/>
            <person name="Carlson J."/>
            <person name="Kinoshita T."/>
            <person name="Ohta Y."/>
            <person name="Mawaribuchi S."/>
            <person name="Jenkins J."/>
            <person name="Grimwood J."/>
            <person name="Schmutz J."/>
            <person name="Mitros T."/>
            <person name="Mozaffari S.V."/>
            <person name="Suzuki Y."/>
            <person name="Haramoto Y."/>
            <person name="Yamamoto T.S."/>
            <person name="Takagi C."/>
            <person name="Heald R."/>
            <person name="Miller K."/>
            <person name="Haudenschild C."/>
            <person name="Kitzman J."/>
            <person name="Nakayama T."/>
            <person name="Izutsu Y."/>
            <person name="Robert J."/>
            <person name="Fortriede J."/>
            <person name="Burns K."/>
            <person name="Lotay V."/>
            <person name="Karimi K."/>
            <person name="Yasuoka Y."/>
            <person name="Dichmann D.S."/>
            <person name="Flajnik M.F."/>
            <person name="Houston D.W."/>
            <person name="Shendure J."/>
            <person name="DuPasquier L."/>
            <person name="Vize P.D."/>
            <person name="Zorn A.M."/>
            <person name="Ito M."/>
            <person name="Marcotte E.M."/>
            <person name="Wallingford J.B."/>
            <person name="Ito Y."/>
            <person name="Asashima M."/>
            <person name="Ueno N."/>
            <person name="Matsuda Y."/>
            <person name="Veenstra G.J."/>
            <person name="Fujiyama A."/>
            <person name="Harland R.M."/>
            <person name="Taira M."/>
            <person name="Rokhsar D.S."/>
        </authorList>
    </citation>
    <scope>NUCLEOTIDE SEQUENCE [LARGE SCALE GENOMIC DNA]</scope>
    <source>
        <strain evidence="3">J</strain>
    </source>
</reference>
<protein>
    <submittedName>
        <fullName evidence="2">Uncharacterized protein</fullName>
    </submittedName>
</protein>
<accession>A0A974E220</accession>
<gene>
    <name evidence="2" type="ORF">XELAEV_18008078mg</name>
</gene>
<feature type="transmembrane region" description="Helical" evidence="1">
    <location>
        <begin position="49"/>
        <end position="65"/>
    </location>
</feature>
<dbReference type="EMBL" id="CM004466">
    <property type="protein sequence ID" value="OCU02315.1"/>
    <property type="molecule type" value="Genomic_DNA"/>
</dbReference>
<evidence type="ECO:0000313" key="3">
    <source>
        <dbReference type="Proteomes" id="UP000694892"/>
    </source>
</evidence>
<keyword evidence="1" id="KW-0472">Membrane</keyword>
<evidence type="ECO:0000313" key="2">
    <source>
        <dbReference type="EMBL" id="OCU02315.1"/>
    </source>
</evidence>
<proteinExistence type="predicted"/>
<keyword evidence="1" id="KW-0812">Transmembrane</keyword>
<name>A0A974E220_XENLA</name>
<dbReference type="Proteomes" id="UP000694892">
    <property type="component" value="Chromosome 1L"/>
</dbReference>
<organism evidence="2 3">
    <name type="scientific">Xenopus laevis</name>
    <name type="common">African clawed frog</name>
    <dbReference type="NCBI Taxonomy" id="8355"/>
    <lineage>
        <taxon>Eukaryota</taxon>
        <taxon>Metazoa</taxon>
        <taxon>Chordata</taxon>
        <taxon>Craniata</taxon>
        <taxon>Vertebrata</taxon>
        <taxon>Euteleostomi</taxon>
        <taxon>Amphibia</taxon>
        <taxon>Batrachia</taxon>
        <taxon>Anura</taxon>
        <taxon>Pipoidea</taxon>
        <taxon>Pipidae</taxon>
        <taxon>Xenopodinae</taxon>
        <taxon>Xenopus</taxon>
        <taxon>Xenopus</taxon>
    </lineage>
</organism>
<feature type="transmembrane region" description="Helical" evidence="1">
    <location>
        <begin position="12"/>
        <end position="37"/>
    </location>
</feature>
<keyword evidence="1" id="KW-1133">Transmembrane helix</keyword>
<sequence>MRSEIQMIEKQSAILNVCMLIDRNLWLFVHLFFFVLVLNYCRLQFKTNFMWKMLCFPFFFFLLFLV</sequence>